<dbReference type="RefSeq" id="WP_259857837.1">
    <property type="nucleotide sequence ID" value="NZ_BAAAST010000016.1"/>
</dbReference>
<evidence type="ECO:0000256" key="4">
    <source>
        <dbReference type="ARBA" id="ARBA00022692"/>
    </source>
</evidence>
<feature type="transmembrane region" description="Helical" evidence="7">
    <location>
        <begin position="400"/>
        <end position="420"/>
    </location>
</feature>
<evidence type="ECO:0000256" key="2">
    <source>
        <dbReference type="ARBA" id="ARBA00022448"/>
    </source>
</evidence>
<dbReference type="PANTHER" id="PTHR23501:SF197">
    <property type="entry name" value="COMD"/>
    <property type="match status" value="1"/>
</dbReference>
<protein>
    <submittedName>
        <fullName evidence="9">MFS transporter</fullName>
    </submittedName>
</protein>
<dbReference type="EMBL" id="CP073720">
    <property type="protein sequence ID" value="UWP80079.1"/>
    <property type="molecule type" value="Genomic_DNA"/>
</dbReference>
<dbReference type="PRINTS" id="PR01036">
    <property type="entry name" value="TCRTETB"/>
</dbReference>
<dbReference type="InterPro" id="IPR020846">
    <property type="entry name" value="MFS_dom"/>
</dbReference>
<keyword evidence="2" id="KW-0813">Transport</keyword>
<dbReference type="Gene3D" id="1.20.1250.20">
    <property type="entry name" value="MFS general substrate transporter like domains"/>
    <property type="match status" value="1"/>
</dbReference>
<dbReference type="PROSITE" id="PS50850">
    <property type="entry name" value="MFS"/>
    <property type="match status" value="1"/>
</dbReference>
<feature type="transmembrane region" description="Helical" evidence="7">
    <location>
        <begin position="358"/>
        <end position="379"/>
    </location>
</feature>
<dbReference type="InterPro" id="IPR036259">
    <property type="entry name" value="MFS_trans_sf"/>
</dbReference>
<accession>A0ABY5VSF6</accession>
<feature type="transmembrane region" description="Helical" evidence="7">
    <location>
        <begin position="333"/>
        <end position="352"/>
    </location>
</feature>
<dbReference type="SUPFAM" id="SSF103473">
    <property type="entry name" value="MFS general substrate transporter"/>
    <property type="match status" value="1"/>
</dbReference>
<reference evidence="9" key="2">
    <citation type="submission" date="2022-09" db="EMBL/GenBank/DDBJ databases">
        <title>Biosynthetic gene clusters of Dactylosporangioum fulvum.</title>
        <authorList>
            <person name="Caradec T."/>
        </authorList>
    </citation>
    <scope>NUCLEOTIDE SEQUENCE</scope>
    <source>
        <strain evidence="9">NRRL B-16292</strain>
    </source>
</reference>
<name>A0ABY5VSF6_9ACTN</name>
<feature type="transmembrane region" description="Helical" evidence="7">
    <location>
        <begin position="12"/>
        <end position="28"/>
    </location>
</feature>
<dbReference type="CDD" id="cd17502">
    <property type="entry name" value="MFS_Azr1_MDR_like"/>
    <property type="match status" value="1"/>
</dbReference>
<evidence type="ECO:0000313" key="9">
    <source>
        <dbReference type="EMBL" id="UWP80079.1"/>
    </source>
</evidence>
<evidence type="ECO:0000256" key="6">
    <source>
        <dbReference type="ARBA" id="ARBA00023136"/>
    </source>
</evidence>
<gene>
    <name evidence="9" type="ORF">Dfulv_33625</name>
</gene>
<feature type="transmembrane region" description="Helical" evidence="7">
    <location>
        <begin position="168"/>
        <end position="188"/>
    </location>
</feature>
<feature type="transmembrane region" description="Helical" evidence="7">
    <location>
        <begin position="138"/>
        <end position="156"/>
    </location>
</feature>
<keyword evidence="4 7" id="KW-0812">Transmembrane</keyword>
<keyword evidence="6 7" id="KW-0472">Membrane</keyword>
<evidence type="ECO:0000256" key="5">
    <source>
        <dbReference type="ARBA" id="ARBA00022989"/>
    </source>
</evidence>
<dbReference type="Proteomes" id="UP001059617">
    <property type="component" value="Chromosome"/>
</dbReference>
<proteinExistence type="predicted"/>
<reference evidence="9" key="1">
    <citation type="submission" date="2021-04" db="EMBL/GenBank/DDBJ databases">
        <authorList>
            <person name="Hartkoorn R.C."/>
            <person name="Beaudoing E."/>
            <person name="Hot D."/>
        </authorList>
    </citation>
    <scope>NUCLEOTIDE SEQUENCE</scope>
    <source>
        <strain evidence="9">NRRL B-16292</strain>
    </source>
</reference>
<comment type="subcellular location">
    <subcellularLocation>
        <location evidence="1">Cell membrane</location>
        <topology evidence="1">Multi-pass membrane protein</topology>
    </subcellularLocation>
</comment>
<keyword evidence="3" id="KW-1003">Cell membrane</keyword>
<dbReference type="InterPro" id="IPR004638">
    <property type="entry name" value="EmrB-like"/>
</dbReference>
<dbReference type="InterPro" id="IPR011701">
    <property type="entry name" value="MFS"/>
</dbReference>
<feature type="transmembrane region" description="Helical" evidence="7">
    <location>
        <begin position="105"/>
        <end position="126"/>
    </location>
</feature>
<feature type="transmembrane region" description="Helical" evidence="7">
    <location>
        <begin position="464"/>
        <end position="482"/>
    </location>
</feature>
<feature type="transmembrane region" description="Helical" evidence="7">
    <location>
        <begin position="200"/>
        <end position="223"/>
    </location>
</feature>
<evidence type="ECO:0000256" key="7">
    <source>
        <dbReference type="SAM" id="Phobius"/>
    </source>
</evidence>
<dbReference type="PANTHER" id="PTHR23501">
    <property type="entry name" value="MAJOR FACILITATOR SUPERFAMILY"/>
    <property type="match status" value="1"/>
</dbReference>
<dbReference type="Pfam" id="PF07690">
    <property type="entry name" value="MFS_1"/>
    <property type="match status" value="1"/>
</dbReference>
<keyword evidence="10" id="KW-1185">Reference proteome</keyword>
<feature type="domain" description="Major facilitator superfamily (MFS) profile" evidence="8">
    <location>
        <begin position="15"/>
        <end position="487"/>
    </location>
</feature>
<feature type="transmembrane region" description="Helical" evidence="7">
    <location>
        <begin position="269"/>
        <end position="295"/>
    </location>
</feature>
<dbReference type="Gene3D" id="1.20.1720.10">
    <property type="entry name" value="Multidrug resistance protein D"/>
    <property type="match status" value="1"/>
</dbReference>
<evidence type="ECO:0000256" key="3">
    <source>
        <dbReference type="ARBA" id="ARBA00022475"/>
    </source>
</evidence>
<feature type="transmembrane region" description="Helical" evidence="7">
    <location>
        <begin position="307"/>
        <end position="326"/>
    </location>
</feature>
<organism evidence="9 10">
    <name type="scientific">Dactylosporangium fulvum</name>
    <dbReference type="NCBI Taxonomy" id="53359"/>
    <lineage>
        <taxon>Bacteria</taxon>
        <taxon>Bacillati</taxon>
        <taxon>Actinomycetota</taxon>
        <taxon>Actinomycetes</taxon>
        <taxon>Micromonosporales</taxon>
        <taxon>Micromonosporaceae</taxon>
        <taxon>Dactylosporangium</taxon>
    </lineage>
</organism>
<feature type="transmembrane region" description="Helical" evidence="7">
    <location>
        <begin position="48"/>
        <end position="67"/>
    </location>
</feature>
<evidence type="ECO:0000259" key="8">
    <source>
        <dbReference type="PROSITE" id="PS50850"/>
    </source>
</evidence>
<feature type="transmembrane region" description="Helical" evidence="7">
    <location>
        <begin position="79"/>
        <end position="99"/>
    </location>
</feature>
<feature type="transmembrane region" description="Helical" evidence="7">
    <location>
        <begin position="229"/>
        <end position="248"/>
    </location>
</feature>
<sequence>MTNATPLSHRQIMVVLLGLMSGMFVAALDQNIVTTALPTIVSDLGGLAQLSWVVTAYLLASTVATPIYGKLGDLYGRKLLFQVAIGIFLVGSVLSGLAGSMSQMVAFRAVQGIGSGGVIVGAQAIIADLVAPAVRGRYQGYIGSVWAFASVVGPLVGGILTEHLSWRWVFYLNLPVSIAALVVSSLVLKLPRRRPSARIDWLGAALLSSGAGGIVLLTTWVTGGRWNPVGLLVALVALGLVVMLFVMVQRRVAEPVLPLRLFESSVFRLACSTAFLVGFATLGAVTFLPLFLQVVDGETPTVSGLKMVPVMTSLVLASFLTGRLLVRRGRYKVFPVVGTALMTCGLLLLSTMEPDTPYPVQALGMAALGMGLGTVNQILMLAGQNSVGEADLGVATSTITFVRQIGASVGVAFFGAMFAARLESTLPEPFGGDAADLTRDQIAALPAELRTDLVTGFAMALQDVYLWATAVMAVGFVATFFIREIPLRTKASAQTARTAASD</sequence>
<evidence type="ECO:0000313" key="10">
    <source>
        <dbReference type="Proteomes" id="UP001059617"/>
    </source>
</evidence>
<dbReference type="NCBIfam" id="TIGR00711">
    <property type="entry name" value="efflux_EmrB"/>
    <property type="match status" value="1"/>
</dbReference>
<keyword evidence="5 7" id="KW-1133">Transmembrane helix</keyword>
<evidence type="ECO:0000256" key="1">
    <source>
        <dbReference type="ARBA" id="ARBA00004651"/>
    </source>
</evidence>